<comment type="similarity">
    <text evidence="4">Belongs to the DegT/DnrJ/EryC1 family.</text>
</comment>
<dbReference type="Proteomes" id="UP001165135">
    <property type="component" value="Unassembled WGS sequence"/>
</dbReference>
<organism evidence="5 6">
    <name type="scientific">Actinoallomurus iriomotensis</name>
    <dbReference type="NCBI Taxonomy" id="478107"/>
    <lineage>
        <taxon>Bacteria</taxon>
        <taxon>Bacillati</taxon>
        <taxon>Actinomycetota</taxon>
        <taxon>Actinomycetes</taxon>
        <taxon>Streptosporangiales</taxon>
        <taxon>Thermomonosporaceae</taxon>
        <taxon>Actinoallomurus</taxon>
    </lineage>
</organism>
<dbReference type="CDD" id="cd00616">
    <property type="entry name" value="AHBA_syn"/>
    <property type="match status" value="1"/>
</dbReference>
<accession>A0A9W6RJ42</accession>
<feature type="modified residue" description="N6-(pyridoxal phosphate)lysine" evidence="3">
    <location>
        <position position="178"/>
    </location>
</feature>
<dbReference type="InterPro" id="IPR015421">
    <property type="entry name" value="PyrdxlP-dep_Trfase_major"/>
</dbReference>
<dbReference type="PANTHER" id="PTHR30244:SF34">
    <property type="entry name" value="DTDP-4-AMINO-4,6-DIDEOXYGALACTOSE TRANSAMINASE"/>
    <property type="match status" value="1"/>
</dbReference>
<dbReference type="Pfam" id="PF01041">
    <property type="entry name" value="DegT_DnrJ_EryC1"/>
    <property type="match status" value="1"/>
</dbReference>
<feature type="active site" description="Proton acceptor" evidence="2">
    <location>
        <position position="178"/>
    </location>
</feature>
<dbReference type="GO" id="GO:0000271">
    <property type="term" value="P:polysaccharide biosynthetic process"/>
    <property type="evidence" value="ECO:0007669"/>
    <property type="project" value="TreeGrafter"/>
</dbReference>
<keyword evidence="5" id="KW-0808">Transferase</keyword>
<evidence type="ECO:0000313" key="6">
    <source>
        <dbReference type="Proteomes" id="UP001165135"/>
    </source>
</evidence>
<comment type="caution">
    <text evidence="5">The sequence shown here is derived from an EMBL/GenBank/DDBJ whole genome shotgun (WGS) entry which is preliminary data.</text>
</comment>
<gene>
    <name evidence="5" type="ORF">Airi01_052180</name>
</gene>
<protein>
    <submittedName>
        <fullName evidence="5">Aminotransferase DegT</fullName>
    </submittedName>
</protein>
<dbReference type="InterPro" id="IPR000653">
    <property type="entry name" value="DegT/StrS_aminotransferase"/>
</dbReference>
<dbReference type="Gene3D" id="3.40.640.10">
    <property type="entry name" value="Type I PLP-dependent aspartate aminotransferase-like (Major domain)"/>
    <property type="match status" value="1"/>
</dbReference>
<evidence type="ECO:0000256" key="1">
    <source>
        <dbReference type="ARBA" id="ARBA00001933"/>
    </source>
</evidence>
<dbReference type="AlphaFoldDB" id="A0A9W6RJ42"/>
<name>A0A9W6RJ42_9ACTN</name>
<sequence length="360" mass="38621">MRIPLSSPSIGALESAFVSDAMSSGWISGSGPYLDRFQRGIARLTGRRHVLAVSSGTAALELALRALGVGPGDEVIVPALTFVSPAATVRTVGATPVMCDITPQDWTIDPALAASLVTDRTRAIIAVDLLGHPCDFDRLSELGVPLIEDAAQAHGAGYKGSPTGSFGNISIFSFHSNKTISTGEGGCAGTDDDELADRMRIIANHGMRPERRYWHEVVGHNMRMTNVTAAIGAAQLERWDELTARRNAVADRYRSSIADDAVGHRPIAPWARYSCWLHPVTVPDRDELVGELRSGGIDARAIWPSLPELPLYADGVRLPCPVAAEVSASTAWLPTWSHMPEEDTKTVVQALHDALAKRGH</sequence>
<keyword evidence="3 4" id="KW-0663">Pyridoxal phosphate</keyword>
<dbReference type="InterPro" id="IPR015422">
    <property type="entry name" value="PyrdxlP-dep_Trfase_small"/>
</dbReference>
<evidence type="ECO:0000256" key="3">
    <source>
        <dbReference type="PIRSR" id="PIRSR000390-2"/>
    </source>
</evidence>
<evidence type="ECO:0000313" key="5">
    <source>
        <dbReference type="EMBL" id="GLY76951.1"/>
    </source>
</evidence>
<dbReference type="PIRSF" id="PIRSF000390">
    <property type="entry name" value="PLP_StrS"/>
    <property type="match status" value="1"/>
</dbReference>
<dbReference type="GO" id="GO:0008483">
    <property type="term" value="F:transaminase activity"/>
    <property type="evidence" value="ECO:0007669"/>
    <property type="project" value="UniProtKB-KW"/>
</dbReference>
<evidence type="ECO:0000256" key="2">
    <source>
        <dbReference type="PIRSR" id="PIRSR000390-1"/>
    </source>
</evidence>
<reference evidence="5" key="1">
    <citation type="submission" date="2023-03" db="EMBL/GenBank/DDBJ databases">
        <title>Actinoallomurus iriomotensis NBRC 103681.</title>
        <authorList>
            <person name="Ichikawa N."/>
            <person name="Sato H."/>
            <person name="Tonouchi N."/>
        </authorList>
    </citation>
    <scope>NUCLEOTIDE SEQUENCE</scope>
    <source>
        <strain evidence="5">NBRC 103681</strain>
    </source>
</reference>
<dbReference type="EMBL" id="BSTJ01000006">
    <property type="protein sequence ID" value="GLY76951.1"/>
    <property type="molecule type" value="Genomic_DNA"/>
</dbReference>
<dbReference type="SUPFAM" id="SSF53383">
    <property type="entry name" value="PLP-dependent transferases"/>
    <property type="match status" value="1"/>
</dbReference>
<dbReference type="InterPro" id="IPR015424">
    <property type="entry name" value="PyrdxlP-dep_Trfase"/>
</dbReference>
<dbReference type="PANTHER" id="PTHR30244">
    <property type="entry name" value="TRANSAMINASE"/>
    <property type="match status" value="1"/>
</dbReference>
<dbReference type="Gene3D" id="3.90.1150.10">
    <property type="entry name" value="Aspartate Aminotransferase, domain 1"/>
    <property type="match status" value="1"/>
</dbReference>
<dbReference type="GO" id="GO:0030170">
    <property type="term" value="F:pyridoxal phosphate binding"/>
    <property type="evidence" value="ECO:0007669"/>
    <property type="project" value="TreeGrafter"/>
</dbReference>
<evidence type="ECO:0000256" key="4">
    <source>
        <dbReference type="RuleBase" id="RU004508"/>
    </source>
</evidence>
<proteinExistence type="inferred from homology"/>
<comment type="cofactor">
    <cofactor evidence="1">
        <name>pyridoxal 5'-phosphate</name>
        <dbReference type="ChEBI" id="CHEBI:597326"/>
    </cofactor>
</comment>
<keyword evidence="5" id="KW-0032">Aminotransferase</keyword>